<keyword evidence="5" id="KW-0472">Membrane</keyword>
<organism evidence="8 9">
    <name type="scientific">Enterococcus florum</name>
    <dbReference type="NCBI Taxonomy" id="2480627"/>
    <lineage>
        <taxon>Bacteria</taxon>
        <taxon>Bacillati</taxon>
        <taxon>Bacillota</taxon>
        <taxon>Bacilli</taxon>
        <taxon>Lactobacillales</taxon>
        <taxon>Enterococcaceae</taxon>
        <taxon>Enterococcus</taxon>
    </lineage>
</organism>
<keyword evidence="5" id="KW-1133">Transmembrane helix</keyword>
<comment type="caution">
    <text evidence="8">The sequence shown here is derived from an EMBL/GenBank/DDBJ whole genome shotgun (WGS) entry which is preliminary data.</text>
</comment>
<dbReference type="EMBL" id="BJCC01000031">
    <property type="protein sequence ID" value="GCF95355.1"/>
    <property type="molecule type" value="Genomic_DNA"/>
</dbReference>
<name>A0A4P5PB23_9ENTE</name>
<gene>
    <name evidence="8" type="ORF">NRIC_32460</name>
</gene>
<feature type="chain" id="PRO_5020859339" description="Gram-positive cocci surface proteins LPxTG domain-containing protein" evidence="6">
    <location>
        <begin position="26"/>
        <end position="449"/>
    </location>
</feature>
<evidence type="ECO:0000256" key="6">
    <source>
        <dbReference type="SAM" id="SignalP"/>
    </source>
</evidence>
<feature type="signal peptide" evidence="6">
    <location>
        <begin position="1"/>
        <end position="25"/>
    </location>
</feature>
<dbReference type="InterPro" id="IPR019931">
    <property type="entry name" value="LPXTG_anchor"/>
</dbReference>
<evidence type="ECO:0000313" key="8">
    <source>
        <dbReference type="EMBL" id="GCF95355.1"/>
    </source>
</evidence>
<evidence type="ECO:0000256" key="3">
    <source>
        <dbReference type="ARBA" id="ARBA00022729"/>
    </source>
</evidence>
<feature type="domain" description="Gram-positive cocci surface proteins LPxTG" evidence="7">
    <location>
        <begin position="416"/>
        <end position="449"/>
    </location>
</feature>
<dbReference type="AlphaFoldDB" id="A0A4P5PB23"/>
<evidence type="ECO:0000256" key="2">
    <source>
        <dbReference type="ARBA" id="ARBA00022525"/>
    </source>
</evidence>
<evidence type="ECO:0000259" key="7">
    <source>
        <dbReference type="PROSITE" id="PS50847"/>
    </source>
</evidence>
<evidence type="ECO:0000256" key="1">
    <source>
        <dbReference type="ARBA" id="ARBA00022512"/>
    </source>
</evidence>
<protein>
    <recommendedName>
        <fullName evidence="7">Gram-positive cocci surface proteins LPxTG domain-containing protein</fullName>
    </recommendedName>
</protein>
<keyword evidence="5" id="KW-0812">Transmembrane</keyword>
<evidence type="ECO:0000256" key="5">
    <source>
        <dbReference type="SAM" id="Phobius"/>
    </source>
</evidence>
<dbReference type="NCBIfam" id="TIGR01167">
    <property type="entry name" value="LPXTG_anchor"/>
    <property type="match status" value="1"/>
</dbReference>
<feature type="transmembrane region" description="Helical" evidence="5">
    <location>
        <begin position="425"/>
        <end position="443"/>
    </location>
</feature>
<keyword evidence="2" id="KW-0964">Secreted</keyword>
<keyword evidence="4" id="KW-0572">Peptidoglycan-anchor</keyword>
<dbReference type="RefSeq" id="WP_146623750.1">
    <property type="nucleotide sequence ID" value="NZ_BJCC01000031.1"/>
</dbReference>
<keyword evidence="1" id="KW-0134">Cell wall</keyword>
<proteinExistence type="predicted"/>
<keyword evidence="9" id="KW-1185">Reference proteome</keyword>
<dbReference type="OrthoDB" id="2324663at2"/>
<evidence type="ECO:0000256" key="4">
    <source>
        <dbReference type="ARBA" id="ARBA00023088"/>
    </source>
</evidence>
<dbReference type="Proteomes" id="UP000290567">
    <property type="component" value="Unassembled WGS sequence"/>
</dbReference>
<sequence length="449" mass="49093">MFKKSVYLFSAALLGLSLSPLSAFADEALETPAPVVTTEFVESSDNTQVSVAESENVPSAVENESVPFADSAPETAEPTVVEAQVPEEETVQSEQALTDTENQMTVAAPLAAPAPTTLTDDHDGKIADHDKAITDEDATISSDYNFMPKFDDLDDDDFVVNAGSATFTEDSRAFKFDLRTANPNEITVTFKNVGSYKGKVIDMKITVKNWTPFSSGSLYGQSLSIHKSNGITMSGIKDVQLGYSFLDNLTGNAATVSGFFNFTDIDLKQSIDVFDNNNVQNFFVAEGNILYYKTYAGYIKIGDISGRHSTDRDIENWLTYTYKNISNFDIRYNQDYETGAVFNYTYQAPVVIEETPPSIDPEEPIEEPQPNEVIAEPIEVPQPKQESKVVNLAAPVKKEEVNIINTAALPTTQTSLPQTNEQSSSALAVVGSLCLLLFSALFLNKKKTS</sequence>
<evidence type="ECO:0000313" key="9">
    <source>
        <dbReference type="Proteomes" id="UP000290567"/>
    </source>
</evidence>
<reference evidence="9" key="1">
    <citation type="submission" date="2019-02" db="EMBL/GenBank/DDBJ databases">
        <title>Draft genome sequence of Enterococcus sp. Gos25-1.</title>
        <authorList>
            <person name="Tanaka N."/>
            <person name="Shiwa Y."/>
            <person name="Fujita N."/>
        </authorList>
    </citation>
    <scope>NUCLEOTIDE SEQUENCE [LARGE SCALE GENOMIC DNA]</scope>
    <source>
        <strain evidence="9">Gos25-1</strain>
    </source>
</reference>
<dbReference type="PROSITE" id="PS50847">
    <property type="entry name" value="GRAM_POS_ANCHORING"/>
    <property type="match status" value="1"/>
</dbReference>
<keyword evidence="3 6" id="KW-0732">Signal</keyword>
<dbReference type="Pfam" id="PF00746">
    <property type="entry name" value="Gram_pos_anchor"/>
    <property type="match status" value="1"/>
</dbReference>
<accession>A0A4P5PB23</accession>